<organism evidence="2">
    <name type="scientific">Pan troglodytes</name>
    <name type="common">Chimpanzee</name>
    <dbReference type="NCBI Taxonomy" id="9598"/>
    <lineage>
        <taxon>Eukaryota</taxon>
        <taxon>Metazoa</taxon>
        <taxon>Chordata</taxon>
        <taxon>Craniata</taxon>
        <taxon>Vertebrata</taxon>
        <taxon>Euteleostomi</taxon>
        <taxon>Mammalia</taxon>
        <taxon>Eutheria</taxon>
        <taxon>Euarchontoglires</taxon>
        <taxon>Primates</taxon>
        <taxon>Haplorrhini</taxon>
        <taxon>Catarrhini</taxon>
        <taxon>Hominidae</taxon>
        <taxon>Pan</taxon>
    </lineage>
</organism>
<sequence>MGSSVPPGCGRESLNQQPIVVRKRGRAGVQMAYQRGASSHGGPGGLLSEEHPKLSRTCTQSGRGSAEAHRHPQPHAHAWPGENLGSPCSCDVFSASWPWKVPTLKCGCTQCCLWMEL</sequence>
<dbReference type="AlphaFoldDB" id="G2HIF1"/>
<feature type="region of interest" description="Disordered" evidence="1">
    <location>
        <begin position="34"/>
        <end position="78"/>
    </location>
</feature>
<evidence type="ECO:0000313" key="2">
    <source>
        <dbReference type="EMBL" id="BAK63509.1"/>
    </source>
</evidence>
<accession>G2HIF1</accession>
<evidence type="ECO:0000256" key="1">
    <source>
        <dbReference type="SAM" id="MobiDB-lite"/>
    </source>
</evidence>
<proteinExistence type="evidence at transcript level"/>
<name>G2HIF1_PANTR</name>
<protein>
    <submittedName>
        <fullName evidence="2">Uncharacterized protein</fullName>
    </submittedName>
</protein>
<reference evidence="2" key="1">
    <citation type="journal article" date="2011" name="Funct. Integr. Genomics">
        <title>Major chimpanzee-specific structural changes in sperm development-associated genes.</title>
        <authorList>
            <person name="Kim R.N."/>
            <person name="Kim D.W."/>
            <person name="Choi S.H."/>
            <person name="Chae S.H."/>
            <person name="Nam S.H."/>
            <person name="Kim D.W."/>
            <person name="Kim A."/>
            <person name="Kang A."/>
            <person name="Park K.H."/>
            <person name="Lee Y.S."/>
            <person name="Hirai M."/>
            <person name="Suzuki Y."/>
            <person name="Sugano S."/>
            <person name="Hashimoto K."/>
            <person name="Kim D.S."/>
            <person name="Park H.S."/>
        </authorList>
    </citation>
    <scope>NUCLEOTIDE SEQUENCE</scope>
    <source>
        <tissue evidence="2">Testis</tissue>
    </source>
</reference>
<dbReference type="EMBL" id="AK306515">
    <property type="protein sequence ID" value="BAK63509.1"/>
    <property type="molecule type" value="mRNA"/>
</dbReference>